<comment type="caution">
    <text evidence="1">The sequence shown here is derived from an EMBL/GenBank/DDBJ whole genome shotgun (WGS) entry which is preliminary data.</text>
</comment>
<name>A0A9D4MAB9_DREPO</name>
<reference evidence="1" key="1">
    <citation type="journal article" date="2019" name="bioRxiv">
        <title>The Genome of the Zebra Mussel, Dreissena polymorpha: A Resource for Invasive Species Research.</title>
        <authorList>
            <person name="McCartney M.A."/>
            <person name="Auch B."/>
            <person name="Kono T."/>
            <person name="Mallez S."/>
            <person name="Zhang Y."/>
            <person name="Obille A."/>
            <person name="Becker A."/>
            <person name="Abrahante J.E."/>
            <person name="Garbe J."/>
            <person name="Badalamenti J.P."/>
            <person name="Herman A."/>
            <person name="Mangelson H."/>
            <person name="Liachko I."/>
            <person name="Sullivan S."/>
            <person name="Sone E.D."/>
            <person name="Koren S."/>
            <person name="Silverstein K.A.T."/>
            <person name="Beckman K.B."/>
            <person name="Gohl D.M."/>
        </authorList>
    </citation>
    <scope>NUCLEOTIDE SEQUENCE</scope>
    <source>
        <strain evidence="1">Duluth1</strain>
        <tissue evidence="1">Whole animal</tissue>
    </source>
</reference>
<organism evidence="1 2">
    <name type="scientific">Dreissena polymorpha</name>
    <name type="common">Zebra mussel</name>
    <name type="synonym">Mytilus polymorpha</name>
    <dbReference type="NCBI Taxonomy" id="45954"/>
    <lineage>
        <taxon>Eukaryota</taxon>
        <taxon>Metazoa</taxon>
        <taxon>Spiralia</taxon>
        <taxon>Lophotrochozoa</taxon>
        <taxon>Mollusca</taxon>
        <taxon>Bivalvia</taxon>
        <taxon>Autobranchia</taxon>
        <taxon>Heteroconchia</taxon>
        <taxon>Euheterodonta</taxon>
        <taxon>Imparidentia</taxon>
        <taxon>Neoheterodontei</taxon>
        <taxon>Myida</taxon>
        <taxon>Dreissenoidea</taxon>
        <taxon>Dreissenidae</taxon>
        <taxon>Dreissena</taxon>
    </lineage>
</organism>
<sequence>MPISEFVKDQPVDTNPLSLKIQTVLPQLKSLQNNQETSMKYLQKSYRDHERTMIEQLRQLIYSMFVNNDNKHKQAELNLKINSILVDFEKSTLKEMRNELISQKDSLSKSIHTCTILQNDLTHFHDFIQQIEGNKELCFTAVMKCEPIILQAFTVLGKLDKVFTVKGKYEHNVKIPSDPSECLIRAITVLPDGKILVADFNNKNVKLLDQQYHVVTHCDMTAQPLDICHITHSEVAVAVVDNRNAHEVQFITVNQSQLVKSRRLQLEHRCRAIAHQHGDMFICTGTALIKYTLSGRLVSNIYEDRSGVRTVCRCAVSPSGDMMYITNWDHHKLLTLARDGTVLATYTDPHLQRPRGLHVTPAGQVLVCGWWSSTIQQVDWEGKSKLATIATRERNGVVFPESFCYSSSTSHIIVGQWDNNILVFTVE</sequence>
<dbReference type="SUPFAM" id="SSF101898">
    <property type="entry name" value="NHL repeat"/>
    <property type="match status" value="1"/>
</dbReference>
<dbReference type="InterPro" id="IPR011042">
    <property type="entry name" value="6-blade_b-propeller_TolB-like"/>
</dbReference>
<accession>A0A9D4MAB9</accession>
<keyword evidence="2" id="KW-1185">Reference proteome</keyword>
<reference evidence="1" key="2">
    <citation type="submission" date="2020-11" db="EMBL/GenBank/DDBJ databases">
        <authorList>
            <person name="McCartney M.A."/>
            <person name="Auch B."/>
            <person name="Kono T."/>
            <person name="Mallez S."/>
            <person name="Becker A."/>
            <person name="Gohl D.M."/>
            <person name="Silverstein K.A.T."/>
            <person name="Koren S."/>
            <person name="Bechman K.B."/>
            <person name="Herman A."/>
            <person name="Abrahante J.E."/>
            <person name="Garbe J."/>
        </authorList>
    </citation>
    <scope>NUCLEOTIDE SEQUENCE</scope>
    <source>
        <strain evidence="1">Duluth1</strain>
        <tissue evidence="1">Whole animal</tissue>
    </source>
</reference>
<dbReference type="AlphaFoldDB" id="A0A9D4MAB9"/>
<dbReference type="Proteomes" id="UP000828390">
    <property type="component" value="Unassembled WGS sequence"/>
</dbReference>
<evidence type="ECO:0000313" key="2">
    <source>
        <dbReference type="Proteomes" id="UP000828390"/>
    </source>
</evidence>
<dbReference type="EMBL" id="JAIWYP010000002">
    <property type="protein sequence ID" value="KAH3873008.1"/>
    <property type="molecule type" value="Genomic_DNA"/>
</dbReference>
<proteinExistence type="predicted"/>
<protein>
    <submittedName>
        <fullName evidence="1">Uncharacterized protein</fullName>
    </submittedName>
</protein>
<dbReference type="InterPro" id="IPR015943">
    <property type="entry name" value="WD40/YVTN_repeat-like_dom_sf"/>
</dbReference>
<gene>
    <name evidence="1" type="ORF">DPMN_036232</name>
</gene>
<dbReference type="Gene3D" id="2.130.10.10">
    <property type="entry name" value="YVTN repeat-like/Quinoprotein amine dehydrogenase"/>
    <property type="match status" value="1"/>
</dbReference>
<dbReference type="Gene3D" id="2.120.10.30">
    <property type="entry name" value="TolB, C-terminal domain"/>
    <property type="match status" value="1"/>
</dbReference>
<evidence type="ECO:0000313" key="1">
    <source>
        <dbReference type="EMBL" id="KAH3873008.1"/>
    </source>
</evidence>